<dbReference type="NCBIfam" id="NF033487">
    <property type="entry name" value="Lacal_2735_fam"/>
    <property type="match status" value="1"/>
</dbReference>
<evidence type="ECO:0000313" key="2">
    <source>
        <dbReference type="Proteomes" id="UP000652231"/>
    </source>
</evidence>
<evidence type="ECO:0008006" key="3">
    <source>
        <dbReference type="Google" id="ProtNLM"/>
    </source>
</evidence>
<accession>A0A8J2Y8L2</accession>
<protein>
    <recommendedName>
        <fullName evidence="3">Lacal_2735 family protein</fullName>
    </recommendedName>
</protein>
<proteinExistence type="predicted"/>
<sequence length="61" mass="7243">MEKTTPLPGKINLSRLEKKYQRLVERAYNLRQSDDSLSDVFYFEAEKVLTQLRLLRSNLLN</sequence>
<gene>
    <name evidence="1" type="ORF">GCM10011312_17130</name>
</gene>
<reference evidence="1" key="1">
    <citation type="journal article" date="2014" name="Int. J. Syst. Evol. Microbiol.">
        <title>Complete genome sequence of Corynebacterium casei LMG S-19264T (=DSM 44701T), isolated from a smear-ripened cheese.</title>
        <authorList>
            <consortium name="US DOE Joint Genome Institute (JGI-PGF)"/>
            <person name="Walter F."/>
            <person name="Albersmeier A."/>
            <person name="Kalinowski J."/>
            <person name="Ruckert C."/>
        </authorList>
    </citation>
    <scope>NUCLEOTIDE SEQUENCE</scope>
    <source>
        <strain evidence="1">CGMCC 1.12924</strain>
    </source>
</reference>
<dbReference type="EMBL" id="BMGK01000006">
    <property type="protein sequence ID" value="GGD93990.1"/>
    <property type="molecule type" value="Genomic_DNA"/>
</dbReference>
<name>A0A8J2Y8L2_9FLAO</name>
<evidence type="ECO:0000313" key="1">
    <source>
        <dbReference type="EMBL" id="GGD93990.1"/>
    </source>
</evidence>
<dbReference type="AlphaFoldDB" id="A0A8J2Y8L2"/>
<comment type="caution">
    <text evidence="1">The sequence shown here is derived from an EMBL/GenBank/DDBJ whole genome shotgun (WGS) entry which is preliminary data.</text>
</comment>
<dbReference type="InterPro" id="IPR045493">
    <property type="entry name" value="DUF6435"/>
</dbReference>
<dbReference type="RefSeq" id="WP_188441547.1">
    <property type="nucleotide sequence ID" value="NZ_BMGK01000006.1"/>
</dbReference>
<keyword evidence="2" id="KW-1185">Reference proteome</keyword>
<dbReference type="Proteomes" id="UP000652231">
    <property type="component" value="Unassembled WGS sequence"/>
</dbReference>
<organism evidence="1 2">
    <name type="scientific">Planktosalinus lacus</name>
    <dbReference type="NCBI Taxonomy" id="1526573"/>
    <lineage>
        <taxon>Bacteria</taxon>
        <taxon>Pseudomonadati</taxon>
        <taxon>Bacteroidota</taxon>
        <taxon>Flavobacteriia</taxon>
        <taxon>Flavobacteriales</taxon>
        <taxon>Flavobacteriaceae</taxon>
        <taxon>Planktosalinus</taxon>
    </lineage>
</organism>
<reference evidence="1" key="2">
    <citation type="submission" date="2020-09" db="EMBL/GenBank/DDBJ databases">
        <authorList>
            <person name="Sun Q."/>
            <person name="Zhou Y."/>
        </authorList>
    </citation>
    <scope>NUCLEOTIDE SEQUENCE</scope>
    <source>
        <strain evidence="1">CGMCC 1.12924</strain>
    </source>
</reference>